<dbReference type="EMBL" id="JACRSO010000006">
    <property type="protein sequence ID" value="MBC8530115.1"/>
    <property type="molecule type" value="Genomic_DNA"/>
</dbReference>
<keyword evidence="1" id="KW-1133">Transmembrane helix</keyword>
<name>A0A926D4C4_9FIRM</name>
<keyword evidence="1" id="KW-0812">Transmembrane</keyword>
<evidence type="ECO:0000313" key="2">
    <source>
        <dbReference type="EMBL" id="MBC8530115.1"/>
    </source>
</evidence>
<reference evidence="2" key="1">
    <citation type="submission" date="2020-08" db="EMBL/GenBank/DDBJ databases">
        <title>Genome public.</title>
        <authorList>
            <person name="Liu C."/>
            <person name="Sun Q."/>
        </authorList>
    </citation>
    <scope>NUCLEOTIDE SEQUENCE</scope>
    <source>
        <strain evidence="2">NSJ-44</strain>
    </source>
</reference>
<gene>
    <name evidence="2" type="ORF">H8699_11800</name>
</gene>
<dbReference type="RefSeq" id="WP_249285860.1">
    <property type="nucleotide sequence ID" value="NZ_JACRSO010000006.1"/>
</dbReference>
<dbReference type="AlphaFoldDB" id="A0A926D4C4"/>
<proteinExistence type="predicted"/>
<protein>
    <submittedName>
        <fullName evidence="2">Uncharacterized protein</fullName>
    </submittedName>
</protein>
<keyword evidence="3" id="KW-1185">Reference proteome</keyword>
<evidence type="ECO:0000256" key="1">
    <source>
        <dbReference type="SAM" id="Phobius"/>
    </source>
</evidence>
<feature type="transmembrane region" description="Helical" evidence="1">
    <location>
        <begin position="28"/>
        <end position="50"/>
    </location>
</feature>
<organism evidence="2 3">
    <name type="scientific">Luoshenia tenuis</name>
    <dbReference type="NCBI Taxonomy" id="2763654"/>
    <lineage>
        <taxon>Bacteria</taxon>
        <taxon>Bacillati</taxon>
        <taxon>Bacillota</taxon>
        <taxon>Clostridia</taxon>
        <taxon>Christensenellales</taxon>
        <taxon>Christensenellaceae</taxon>
        <taxon>Luoshenia</taxon>
    </lineage>
</organism>
<accession>A0A926D4C4</accession>
<comment type="caution">
    <text evidence="2">The sequence shown here is derived from an EMBL/GenBank/DDBJ whole genome shotgun (WGS) entry which is preliminary data.</text>
</comment>
<keyword evidence="1" id="KW-0472">Membrane</keyword>
<dbReference type="Proteomes" id="UP000654279">
    <property type="component" value="Unassembled WGS sequence"/>
</dbReference>
<evidence type="ECO:0000313" key="3">
    <source>
        <dbReference type="Proteomes" id="UP000654279"/>
    </source>
</evidence>
<sequence>MGRKVDRAGFKTVMRQALGCRGETLVEAIVSFAVILIVLLGATVLVQSAINLNRRAYESMEALEMDMAAIEKDNGPTSAAAPDGALRLSVGDVLIDVPVLQKEQGQLRYFMPIPGGIAP</sequence>